<evidence type="ECO:0000313" key="1">
    <source>
        <dbReference type="EMBL" id="MEX1668334.1"/>
    </source>
</evidence>
<keyword evidence="2" id="KW-1185">Reference proteome</keyword>
<evidence type="ECO:0000313" key="2">
    <source>
        <dbReference type="Proteomes" id="UP001557485"/>
    </source>
</evidence>
<reference evidence="1 2" key="1">
    <citation type="journal article" date="2011" name="Int. J. Syst. Evol. Microbiol.">
        <title>Zhongshania antarctica gen. nov., sp. nov. and Zhongshania guokunii sp. nov., gammaproteobacteria respectively isolated from coastal attached (fast) ice and surface seawater of the Antarctic.</title>
        <authorList>
            <person name="Li H.J."/>
            <person name="Zhang X.Y."/>
            <person name="Chen C.X."/>
            <person name="Zhang Y.J."/>
            <person name="Gao Z.M."/>
            <person name="Yu Y."/>
            <person name="Chen X.L."/>
            <person name="Chen B."/>
            <person name="Zhang Y.Z."/>
        </authorList>
    </citation>
    <scope>NUCLEOTIDE SEQUENCE [LARGE SCALE GENOMIC DNA]</scope>
    <source>
        <strain evidence="1 2">ZS6-22T</strain>
    </source>
</reference>
<dbReference type="RefSeq" id="WP_368380619.1">
    <property type="nucleotide sequence ID" value="NZ_JBFRYA010000003.1"/>
</dbReference>
<gene>
    <name evidence="1" type="ORF">AB4876_05380</name>
</gene>
<dbReference type="Proteomes" id="UP001557485">
    <property type="component" value="Unassembled WGS sequence"/>
</dbReference>
<organism evidence="1 2">
    <name type="scientific">Zhongshania guokunii</name>
    <dbReference type="NCBI Taxonomy" id="641783"/>
    <lineage>
        <taxon>Bacteria</taxon>
        <taxon>Pseudomonadati</taxon>
        <taxon>Pseudomonadota</taxon>
        <taxon>Gammaproteobacteria</taxon>
        <taxon>Cellvibrionales</taxon>
        <taxon>Spongiibacteraceae</taxon>
        <taxon>Zhongshania</taxon>
    </lineage>
</organism>
<proteinExistence type="predicted"/>
<comment type="caution">
    <text evidence="1">The sequence shown here is derived from an EMBL/GenBank/DDBJ whole genome shotgun (WGS) entry which is preliminary data.</text>
</comment>
<protein>
    <recommendedName>
        <fullName evidence="3">Integrase</fullName>
    </recommendedName>
</protein>
<accession>A0ABV3U5Q8</accession>
<dbReference type="EMBL" id="JBFRYA010000003">
    <property type="protein sequence ID" value="MEX1668334.1"/>
    <property type="molecule type" value="Genomic_DNA"/>
</dbReference>
<sequence length="690" mass="78198">MNARANMLFNNRGVKNGIGGLAPDDYISTPGPDFVLCRDATNKATAVYGRNIWDFNPYRLSAKKICKFHFDIDCRDTDLKEQLISELKLIVFRLMYAPRSGRLGMTSASTMYQVFITVRSMAEFCARKSENRFSQVVSLFDLLSNASYLAAYLNHIGVRSGHIERTGELLAKLNAIGRDQLGFNVCSKSHFDFEVLEYKQHPVIPSSIYLEIMLRLDELVDAVYPLRDNIKALILEMDNRRCGHGIGAQKEFYYKIPVNERKCKIEFFPTMEELLNEYGLYDLMMNTFMSVGPHRKQFGKFIRQILYVLKHSLHFYTGMRDQEGARVPYSCVQKHEIDAALFDDKGDIIDSSRMISLVSSTTKYSGYQRTDTWLAPDRVIKTIVIAQSICEALSQLYGKKLDEVPLFLSPHIIHQKDAEMKAESTLNSGKKGFLELIAQGRFKIKAEDLAELSNTDPDRDFSVEEKFNVGNTWPLSSHQFRRSLAFYASNSEFVTSPTITSQFKQLSKLMAQYYSRGNERFLSIFSNTQDHRRQAESHVAYDYQMAVPINAVKMLIQDVLDNDGVTLGGTGSYLEKQKKRIGRGEITIFEVREETEKMAAVGDISHRITLLGSCTKVGPCDDQLMGDFTACLSCGDAVVNSDKVHNMLSSTIDELKGYAADSAEYQLLNSEISKLRAFKENNLIAVMEIA</sequence>
<evidence type="ECO:0008006" key="3">
    <source>
        <dbReference type="Google" id="ProtNLM"/>
    </source>
</evidence>
<name>A0ABV3U5Q8_9GAMM</name>